<name>A0A1G6T0G4_9NOCA</name>
<reference evidence="1 2" key="1">
    <citation type="submission" date="2016-10" db="EMBL/GenBank/DDBJ databases">
        <authorList>
            <person name="de Groot N.N."/>
        </authorList>
    </citation>
    <scope>NUCLEOTIDE SEQUENCE [LARGE SCALE GENOMIC DNA]</scope>
    <source>
        <strain evidence="1 2">JCM 11308</strain>
    </source>
</reference>
<dbReference type="SUPFAM" id="SSF52047">
    <property type="entry name" value="RNI-like"/>
    <property type="match status" value="1"/>
</dbReference>
<protein>
    <recommendedName>
        <fullName evidence="3">Leucine Rich repeat-containing protein</fullName>
    </recommendedName>
</protein>
<dbReference type="PANTHER" id="PTHR38926:SF5">
    <property type="entry name" value="F-BOX AND LEUCINE-RICH REPEAT PROTEIN 6"/>
    <property type="match status" value="1"/>
</dbReference>
<gene>
    <name evidence="1" type="ORF">SAMN05444580_103345</name>
</gene>
<keyword evidence="2" id="KW-1185">Reference proteome</keyword>
<dbReference type="AlphaFoldDB" id="A0A1G6T0G4"/>
<dbReference type="Gene3D" id="3.80.10.10">
    <property type="entry name" value="Ribonuclease Inhibitor"/>
    <property type="match status" value="1"/>
</dbReference>
<dbReference type="EMBL" id="FNAB01000003">
    <property type="protein sequence ID" value="SDD22451.1"/>
    <property type="molecule type" value="Genomic_DNA"/>
</dbReference>
<evidence type="ECO:0000313" key="1">
    <source>
        <dbReference type="EMBL" id="SDD22451.1"/>
    </source>
</evidence>
<dbReference type="RefSeq" id="WP_072846845.1">
    <property type="nucleotide sequence ID" value="NZ_FNAB01000003.1"/>
</dbReference>
<proteinExistence type="predicted"/>
<evidence type="ECO:0000313" key="2">
    <source>
        <dbReference type="Proteomes" id="UP000199417"/>
    </source>
</evidence>
<sequence>MITELQTEFHGHPVVEFPIDTATATAPTMPDQGPVAWRISVPTYEPPFDWPEAFAKFRAAVDPASVQAIVVGGWSDPYDEGSAPVVAALAAAAGELPALRSLFLGDMTSEDCEISWIVQSDVTALLTAFPRLEHLGVRGGSQLELTPVRHENLRSLVIETGGLPADVVRAVAASDLPALTELELWLGTEEYGADSSVEDLAPILSGEKLPRLTRLALSNSDQQDAVAAAVATAPILPQLRALDLSKGVLLDAGGEALLAGQSLTHLESLDLHHNYLSDGMRERLRTALEPSGVRLNLDAEDADEDEYDGTIYRSVAVGE</sequence>
<dbReference type="NCBIfam" id="NF038076">
    <property type="entry name" value="fam_STM4015"/>
    <property type="match status" value="1"/>
</dbReference>
<dbReference type="Proteomes" id="UP000199417">
    <property type="component" value="Unassembled WGS sequence"/>
</dbReference>
<dbReference type="InterPro" id="IPR047722">
    <property type="entry name" value="STM4015-like"/>
</dbReference>
<dbReference type="InterPro" id="IPR032675">
    <property type="entry name" value="LRR_dom_sf"/>
</dbReference>
<dbReference type="PANTHER" id="PTHR38926">
    <property type="entry name" value="F-BOX DOMAIN CONTAINING PROTEIN, EXPRESSED"/>
    <property type="match status" value="1"/>
</dbReference>
<evidence type="ECO:0008006" key="3">
    <source>
        <dbReference type="Google" id="ProtNLM"/>
    </source>
</evidence>
<dbReference type="STRING" id="168276.SAMN05444580_103345"/>
<accession>A0A1G6T0G4</accession>
<organism evidence="1 2">
    <name type="scientific">Rhodococcus tukisamuensis</name>
    <dbReference type="NCBI Taxonomy" id="168276"/>
    <lineage>
        <taxon>Bacteria</taxon>
        <taxon>Bacillati</taxon>
        <taxon>Actinomycetota</taxon>
        <taxon>Actinomycetes</taxon>
        <taxon>Mycobacteriales</taxon>
        <taxon>Nocardiaceae</taxon>
        <taxon>Rhodococcus</taxon>
    </lineage>
</organism>